<accession>A0ABS1DYP0</accession>
<comment type="caution">
    <text evidence="10">The sequence shown here is derived from an EMBL/GenBank/DDBJ whole genome shotgun (WGS) entry which is preliminary data.</text>
</comment>
<dbReference type="NCBIfam" id="NF033827">
    <property type="entry name" value="CDF_efflux_DmeF"/>
    <property type="match status" value="1"/>
</dbReference>
<evidence type="ECO:0000313" key="11">
    <source>
        <dbReference type="Proteomes" id="UP001041814"/>
    </source>
</evidence>
<dbReference type="PANTHER" id="PTHR45755">
    <property type="match status" value="1"/>
</dbReference>
<reference evidence="10" key="2">
    <citation type="journal article" date="2020" name="Microorganisms">
        <title>Osmotic Adaptation and Compatible Solute Biosynthesis of Phototrophic Bacteria as Revealed from Genome Analyses.</title>
        <authorList>
            <person name="Imhoff J.F."/>
            <person name="Rahn T."/>
            <person name="Kunzel S."/>
            <person name="Keller A."/>
            <person name="Neulinger S.C."/>
        </authorList>
    </citation>
    <scope>NUCLEOTIDE SEQUENCE</scope>
    <source>
        <strain evidence="10">IM 151</strain>
    </source>
</reference>
<gene>
    <name evidence="10" type="ORF">CKO43_20820</name>
</gene>
<evidence type="ECO:0000256" key="5">
    <source>
        <dbReference type="ARBA" id="ARBA00023065"/>
    </source>
</evidence>
<evidence type="ECO:0000256" key="1">
    <source>
        <dbReference type="ARBA" id="ARBA00004141"/>
    </source>
</evidence>
<feature type="transmembrane region" description="Helical" evidence="8">
    <location>
        <begin position="32"/>
        <end position="50"/>
    </location>
</feature>
<feature type="transmembrane region" description="Helical" evidence="8">
    <location>
        <begin position="200"/>
        <end position="222"/>
    </location>
</feature>
<evidence type="ECO:0000256" key="7">
    <source>
        <dbReference type="SAM" id="MobiDB-lite"/>
    </source>
</evidence>
<feature type="region of interest" description="Disordered" evidence="7">
    <location>
        <begin position="156"/>
        <end position="186"/>
    </location>
</feature>
<dbReference type="InterPro" id="IPR002524">
    <property type="entry name" value="Cation_efflux"/>
</dbReference>
<dbReference type="EMBL" id="NRRU01000104">
    <property type="protein sequence ID" value="MBK1715207.1"/>
    <property type="molecule type" value="Genomic_DNA"/>
</dbReference>
<dbReference type="NCBIfam" id="TIGR01297">
    <property type="entry name" value="CDF"/>
    <property type="match status" value="1"/>
</dbReference>
<dbReference type="Pfam" id="PF01545">
    <property type="entry name" value="Cation_efflux"/>
    <property type="match status" value="1"/>
</dbReference>
<dbReference type="SUPFAM" id="SSF161111">
    <property type="entry name" value="Cation efflux protein transmembrane domain-like"/>
    <property type="match status" value="1"/>
</dbReference>
<keyword evidence="11" id="KW-1185">Reference proteome</keyword>
<keyword evidence="2" id="KW-0813">Transport</keyword>
<evidence type="ECO:0000256" key="4">
    <source>
        <dbReference type="ARBA" id="ARBA00022989"/>
    </source>
</evidence>
<dbReference type="PANTHER" id="PTHR45755:SF4">
    <property type="entry name" value="ZINC TRANSPORTER 7"/>
    <property type="match status" value="1"/>
</dbReference>
<name>A0ABS1DYP0_RUBGE</name>
<dbReference type="Proteomes" id="UP001041814">
    <property type="component" value="Unassembled WGS sequence"/>
</dbReference>
<organism evidence="10 11">
    <name type="scientific">Rubrivivax gelatinosus</name>
    <name type="common">Rhodocyclus gelatinosus</name>
    <name type="synonym">Rhodopseudomonas gelatinosa</name>
    <dbReference type="NCBI Taxonomy" id="28068"/>
    <lineage>
        <taxon>Bacteria</taxon>
        <taxon>Pseudomonadati</taxon>
        <taxon>Pseudomonadota</taxon>
        <taxon>Betaproteobacteria</taxon>
        <taxon>Burkholderiales</taxon>
        <taxon>Sphaerotilaceae</taxon>
        <taxon>Rubrivivax</taxon>
    </lineage>
</organism>
<feature type="transmembrane region" description="Helical" evidence="8">
    <location>
        <begin position="62"/>
        <end position="83"/>
    </location>
</feature>
<dbReference type="InterPro" id="IPR058533">
    <property type="entry name" value="Cation_efflux_TM"/>
</dbReference>
<keyword evidence="3 8" id="KW-0812">Transmembrane</keyword>
<keyword evidence="4 8" id="KW-1133">Transmembrane helix</keyword>
<evidence type="ECO:0000256" key="8">
    <source>
        <dbReference type="SAM" id="Phobius"/>
    </source>
</evidence>
<keyword evidence="6 8" id="KW-0472">Membrane</keyword>
<dbReference type="InterPro" id="IPR045316">
    <property type="entry name" value="Msc2-like"/>
</dbReference>
<sequence length="338" mass="35871">MSSHHQDLSPFRHPHAFADGGVARRESALMQVTLLTLVTMVVEVGAGWWTGSLALLADGWHMGTHALALGGAVLAYRLAARAAAHGAYAFGGWKIEVLAAYTSGLLLLAAAFGIAWDAVATLREPRPIAFGEAMGVAALGLLVNLASAWLLARGGHQHHHHDHDPHGHPHEHDDDHDDHEHAPHAGHHHDANFGAAYLHVLADLMTSVLAIAALAGGLWLGWRWLDPAVALLGALVVGQWALGVIRQSSRALVDATADPEISRRIRELVEADGDARLSDLHVWQVGGQAWSAAIAIVADRPLAASVYRARLAAIVPLRHVTVEVHRCEGSGSGPCPLG</sequence>
<evidence type="ECO:0000256" key="3">
    <source>
        <dbReference type="ARBA" id="ARBA00022692"/>
    </source>
</evidence>
<keyword evidence="5" id="KW-0406">Ion transport</keyword>
<evidence type="ECO:0000313" key="10">
    <source>
        <dbReference type="EMBL" id="MBK1715207.1"/>
    </source>
</evidence>
<protein>
    <submittedName>
        <fullName evidence="10">Cation transporter</fullName>
    </submittedName>
</protein>
<evidence type="ECO:0000259" key="9">
    <source>
        <dbReference type="Pfam" id="PF01545"/>
    </source>
</evidence>
<proteinExistence type="predicted"/>
<comment type="subcellular location">
    <subcellularLocation>
        <location evidence="1">Membrane</location>
        <topology evidence="1">Multi-pass membrane protein</topology>
    </subcellularLocation>
</comment>
<feature type="compositionally biased region" description="Basic and acidic residues" evidence="7">
    <location>
        <begin position="162"/>
        <end position="186"/>
    </location>
</feature>
<evidence type="ECO:0000256" key="2">
    <source>
        <dbReference type="ARBA" id="ARBA00022448"/>
    </source>
</evidence>
<evidence type="ECO:0000256" key="6">
    <source>
        <dbReference type="ARBA" id="ARBA00023136"/>
    </source>
</evidence>
<feature type="transmembrane region" description="Helical" evidence="8">
    <location>
        <begin position="228"/>
        <end position="245"/>
    </location>
</feature>
<dbReference type="InterPro" id="IPR027469">
    <property type="entry name" value="Cation_efflux_TMD_sf"/>
</dbReference>
<reference evidence="10" key="1">
    <citation type="submission" date="2017-08" db="EMBL/GenBank/DDBJ databases">
        <authorList>
            <person name="Imhoff J.F."/>
            <person name="Rahn T."/>
            <person name="Kuenzel S."/>
            <person name="Neulinger S.C."/>
        </authorList>
    </citation>
    <scope>NUCLEOTIDE SEQUENCE</scope>
    <source>
        <strain evidence="10">IM 151</strain>
    </source>
</reference>
<feature type="domain" description="Cation efflux protein transmembrane" evidence="9">
    <location>
        <begin position="33"/>
        <end position="253"/>
    </location>
</feature>
<feature type="transmembrane region" description="Helical" evidence="8">
    <location>
        <begin position="95"/>
        <end position="116"/>
    </location>
</feature>
<dbReference type="RefSeq" id="WP_200379848.1">
    <property type="nucleotide sequence ID" value="NZ_NRRU01000104.1"/>
</dbReference>
<dbReference type="Gene3D" id="1.20.1510.10">
    <property type="entry name" value="Cation efflux protein transmembrane domain"/>
    <property type="match status" value="1"/>
</dbReference>
<feature type="transmembrane region" description="Helical" evidence="8">
    <location>
        <begin position="128"/>
        <end position="152"/>
    </location>
</feature>